<feature type="region of interest" description="Disordered" evidence="1">
    <location>
        <begin position="382"/>
        <end position="414"/>
    </location>
</feature>
<proteinExistence type="predicted"/>
<dbReference type="AlphaFoldDB" id="A0A0K6FW52"/>
<keyword evidence="3" id="KW-1185">Reference proteome</keyword>
<feature type="compositionally biased region" description="Low complexity" evidence="1">
    <location>
        <begin position="382"/>
        <end position="393"/>
    </location>
</feature>
<feature type="compositionally biased region" description="Polar residues" evidence="1">
    <location>
        <begin position="312"/>
        <end position="337"/>
    </location>
</feature>
<sequence>MSTPFDPDGASDRDPEVLPRTPTLAGSTSSLDDSLLQSPHSTRFLSAPPPCPVKRSSFPGSRTPLEGNCKAWWGERISTDSSNWRASLDLRPLESLSSNPLSHETAGPLKSASQLDEVASITPVPTPNCGHSVSGAKGGPPPDAEELNTQKDAEPESSCYSCFEQGAIASAGLSESSISSLPFLGTSSIGQPQITERNASEMNEHRLSPNLRLPSLSVDSEILYAPSIALSPHLNISRANTSMLAHCDQSTLAPPCISMTQTQCGRSALREAGIAHGSPRALAPSFPIENLPNRSHNGGFFQRLMRKTFSLSSFTPSTKGSNSPPTRSTTLIGNQKSQRSRPTRHNTMPSLGRAKAPSSSQEPSTPKKSRWALIQRFVAKPGTAAKAAGASVTRRAHPPPATRGAELTRRHTVASGHSSVVSFFGDPMGRIDPFARSSGLGATVSPVGSNPSESLWSDTLRSRAHDTHILSFPPKEAWGQSQGSDMNEAEADDSSLRLPEMLPSMLNTGSGAQAYSPIAMPIGSRSMGRSMGSLACDPTMKLVGRRHSAPLLSTLSQPGAMDP</sequence>
<reference evidence="2 3" key="1">
    <citation type="submission" date="2015-07" db="EMBL/GenBank/DDBJ databases">
        <authorList>
            <person name="Noorani M."/>
        </authorList>
    </citation>
    <scope>NUCLEOTIDE SEQUENCE [LARGE SCALE GENOMIC DNA]</scope>
    <source>
        <strain evidence="2">BBA 69670</strain>
    </source>
</reference>
<evidence type="ECO:0000313" key="2">
    <source>
        <dbReference type="EMBL" id="CUA70359.1"/>
    </source>
</evidence>
<feature type="region of interest" description="Disordered" evidence="1">
    <location>
        <begin position="1"/>
        <end position="65"/>
    </location>
</feature>
<evidence type="ECO:0000256" key="1">
    <source>
        <dbReference type="SAM" id="MobiDB-lite"/>
    </source>
</evidence>
<feature type="region of interest" description="Disordered" evidence="1">
    <location>
        <begin position="312"/>
        <end position="368"/>
    </location>
</feature>
<feature type="compositionally biased region" description="Low complexity" evidence="1">
    <location>
        <begin position="24"/>
        <end position="41"/>
    </location>
</feature>
<dbReference type="Proteomes" id="UP000044841">
    <property type="component" value="Unassembled WGS sequence"/>
</dbReference>
<gene>
    <name evidence="2" type="ORF">RSOLAG22IIIB_00718</name>
</gene>
<evidence type="ECO:0000313" key="3">
    <source>
        <dbReference type="Proteomes" id="UP000044841"/>
    </source>
</evidence>
<feature type="region of interest" description="Disordered" evidence="1">
    <location>
        <begin position="121"/>
        <end position="155"/>
    </location>
</feature>
<name>A0A0K6FW52_9AGAM</name>
<dbReference type="EMBL" id="CYGV01001112">
    <property type="protein sequence ID" value="CUA70359.1"/>
    <property type="molecule type" value="Genomic_DNA"/>
</dbReference>
<organism evidence="2 3">
    <name type="scientific">Rhizoctonia solani</name>
    <dbReference type="NCBI Taxonomy" id="456999"/>
    <lineage>
        <taxon>Eukaryota</taxon>
        <taxon>Fungi</taxon>
        <taxon>Dikarya</taxon>
        <taxon>Basidiomycota</taxon>
        <taxon>Agaricomycotina</taxon>
        <taxon>Agaricomycetes</taxon>
        <taxon>Cantharellales</taxon>
        <taxon>Ceratobasidiaceae</taxon>
        <taxon>Rhizoctonia</taxon>
    </lineage>
</organism>
<feature type="compositionally biased region" description="Polar residues" evidence="1">
    <location>
        <begin position="357"/>
        <end position="366"/>
    </location>
</feature>
<accession>A0A0K6FW52</accession>
<protein>
    <submittedName>
        <fullName evidence="2">Uncharacterized protein</fullName>
    </submittedName>
</protein>